<evidence type="ECO:0000256" key="2">
    <source>
        <dbReference type="ARBA" id="ARBA00009142"/>
    </source>
</evidence>
<proteinExistence type="inferred from homology"/>
<keyword evidence="6" id="KW-1003">Cell membrane</keyword>
<feature type="transmembrane region" description="Helical" evidence="6">
    <location>
        <begin position="106"/>
        <end position="126"/>
    </location>
</feature>
<keyword evidence="3 6" id="KW-0812">Transmembrane</keyword>
<evidence type="ECO:0000256" key="3">
    <source>
        <dbReference type="ARBA" id="ARBA00022692"/>
    </source>
</evidence>
<accession>A0A2K8NY27</accession>
<name>A0A2K8NY27_9MOLU</name>
<keyword evidence="5 6" id="KW-0472">Membrane</keyword>
<evidence type="ECO:0000256" key="1">
    <source>
        <dbReference type="ARBA" id="ARBA00004141"/>
    </source>
</evidence>
<dbReference type="InterPro" id="IPR002781">
    <property type="entry name" value="TM_pro_TauE-like"/>
</dbReference>
<feature type="transmembrane region" description="Helical" evidence="6">
    <location>
        <begin position="157"/>
        <end position="184"/>
    </location>
</feature>
<gene>
    <name evidence="7" type="ORF">ESOMN_v1c03530</name>
</gene>
<dbReference type="PANTHER" id="PTHR43701">
    <property type="entry name" value="MEMBRANE TRANSPORTER PROTEIN MJ0441-RELATED"/>
    <property type="match status" value="1"/>
</dbReference>
<feature type="transmembrane region" description="Helical" evidence="6">
    <location>
        <begin position="222"/>
        <end position="243"/>
    </location>
</feature>
<dbReference type="EMBL" id="CP024965">
    <property type="protein sequence ID" value="ATZ18735.1"/>
    <property type="molecule type" value="Genomic_DNA"/>
</dbReference>
<dbReference type="AlphaFoldDB" id="A0A2K8NY27"/>
<feature type="transmembrane region" description="Helical" evidence="6">
    <location>
        <begin position="50"/>
        <end position="69"/>
    </location>
</feature>
<comment type="subcellular location">
    <subcellularLocation>
        <location evidence="6">Cell membrane</location>
        <topology evidence="6">Multi-pass membrane protein</topology>
    </subcellularLocation>
    <subcellularLocation>
        <location evidence="1">Membrane</location>
        <topology evidence="1">Multi-pass membrane protein</topology>
    </subcellularLocation>
</comment>
<feature type="transmembrane region" description="Helical" evidence="6">
    <location>
        <begin position="191"/>
        <end position="210"/>
    </location>
</feature>
<evidence type="ECO:0000256" key="4">
    <source>
        <dbReference type="ARBA" id="ARBA00022989"/>
    </source>
</evidence>
<evidence type="ECO:0000256" key="5">
    <source>
        <dbReference type="ARBA" id="ARBA00023136"/>
    </source>
</evidence>
<dbReference type="RefSeq" id="WP_024863258.1">
    <property type="nucleotide sequence ID" value="NZ_CP024965.1"/>
</dbReference>
<comment type="similarity">
    <text evidence="2 6">Belongs to the 4-toluene sulfonate uptake permease (TSUP) (TC 2.A.102) family.</text>
</comment>
<dbReference type="InterPro" id="IPR051598">
    <property type="entry name" value="TSUP/Inactive_protease-like"/>
</dbReference>
<feature type="transmembrane region" description="Helical" evidence="6">
    <location>
        <begin position="255"/>
        <end position="274"/>
    </location>
</feature>
<evidence type="ECO:0000313" key="7">
    <source>
        <dbReference type="EMBL" id="ATZ18735.1"/>
    </source>
</evidence>
<feature type="transmembrane region" description="Helical" evidence="6">
    <location>
        <begin position="6"/>
        <end position="38"/>
    </location>
</feature>
<evidence type="ECO:0000256" key="6">
    <source>
        <dbReference type="RuleBase" id="RU363041"/>
    </source>
</evidence>
<dbReference type="PANTHER" id="PTHR43701:SF2">
    <property type="entry name" value="MEMBRANE TRANSPORTER PROTEIN YJNA-RELATED"/>
    <property type="match status" value="1"/>
</dbReference>
<organism evidence="7 8">
    <name type="scientific">Williamsoniiplasma somnilux</name>
    <dbReference type="NCBI Taxonomy" id="215578"/>
    <lineage>
        <taxon>Bacteria</taxon>
        <taxon>Bacillati</taxon>
        <taxon>Mycoplasmatota</taxon>
        <taxon>Mollicutes</taxon>
        <taxon>Entomoplasmatales</taxon>
        <taxon>Williamsoniiplasma</taxon>
    </lineage>
</organism>
<keyword evidence="4 6" id="KW-1133">Transmembrane helix</keyword>
<reference evidence="7 8" key="1">
    <citation type="submission" date="2017-11" db="EMBL/GenBank/DDBJ databases">
        <title>Genome sequence of Entomoplasma somnilux PYAN-1 (ATCC 49194).</title>
        <authorList>
            <person name="Lo W.-S."/>
            <person name="Gasparich G.E."/>
            <person name="Kuo C.-H."/>
        </authorList>
    </citation>
    <scope>NUCLEOTIDE SEQUENCE [LARGE SCALE GENOMIC DNA]</scope>
    <source>
        <strain evidence="7 8">PYAN-1</strain>
    </source>
</reference>
<dbReference type="GO" id="GO:0005886">
    <property type="term" value="C:plasma membrane"/>
    <property type="evidence" value="ECO:0007669"/>
    <property type="project" value="UniProtKB-SubCell"/>
</dbReference>
<feature type="transmembrane region" description="Helical" evidence="6">
    <location>
        <begin position="75"/>
        <end position="94"/>
    </location>
</feature>
<sequence length="276" mass="31024">MEIGLLIPLLIIITLVISVLGSLSGVGGGVLFLPLFLLLLVNNNFQEIKLLSTILVFTSSLINTCINFYKKQYNYLIFLNVIIFAIPGVFLGNYLETLINPKWVQFLIALLLLMVSIILILQMYVIKPNQKKEPIAKYNWIYIVQNQQKINCLQLSLIIFLAGILTSLTGIGGGPIIMPILLIWLKLNLKVSVPISHSIIAVTSLITLITNYKVIGNYQIDWLTVVLPTIIGVIIGTLSAIYFKKYFKKDNYLRWILISLILGSSVKMFVDFAISF</sequence>
<keyword evidence="8" id="KW-1185">Reference proteome</keyword>
<protein>
    <recommendedName>
        <fullName evidence="6">Probable membrane transporter protein</fullName>
    </recommendedName>
</protein>
<dbReference type="KEGG" id="esx:ESOMN_v1c03530"/>
<dbReference type="Proteomes" id="UP000232230">
    <property type="component" value="Chromosome"/>
</dbReference>
<dbReference type="Pfam" id="PF01925">
    <property type="entry name" value="TauE"/>
    <property type="match status" value="1"/>
</dbReference>
<evidence type="ECO:0000313" key="8">
    <source>
        <dbReference type="Proteomes" id="UP000232230"/>
    </source>
</evidence>